<name>A0ABY1PN29_9BACT</name>
<feature type="region of interest" description="Disordered" evidence="1">
    <location>
        <begin position="1"/>
        <end position="38"/>
    </location>
</feature>
<evidence type="ECO:0000256" key="1">
    <source>
        <dbReference type="SAM" id="MobiDB-lite"/>
    </source>
</evidence>
<reference evidence="2 3" key="1">
    <citation type="submission" date="2017-05" db="EMBL/GenBank/DDBJ databases">
        <authorList>
            <person name="Varghese N."/>
            <person name="Submissions S."/>
        </authorList>
    </citation>
    <scope>NUCLEOTIDE SEQUENCE [LARGE SCALE GENOMIC DNA]</scope>
    <source>
        <strain evidence="2 3">DSM 25457</strain>
    </source>
</reference>
<evidence type="ECO:0000313" key="3">
    <source>
        <dbReference type="Proteomes" id="UP001158067"/>
    </source>
</evidence>
<accession>A0ABY1PN29</accession>
<gene>
    <name evidence="2" type="ORF">SAMN06265222_101148</name>
</gene>
<keyword evidence="3" id="KW-1185">Reference proteome</keyword>
<dbReference type="Proteomes" id="UP001158067">
    <property type="component" value="Unassembled WGS sequence"/>
</dbReference>
<comment type="caution">
    <text evidence="2">The sequence shown here is derived from an EMBL/GenBank/DDBJ whole genome shotgun (WGS) entry which is preliminary data.</text>
</comment>
<organism evidence="2 3">
    <name type="scientific">Neorhodopirellula lusitana</name>
    <dbReference type="NCBI Taxonomy" id="445327"/>
    <lineage>
        <taxon>Bacteria</taxon>
        <taxon>Pseudomonadati</taxon>
        <taxon>Planctomycetota</taxon>
        <taxon>Planctomycetia</taxon>
        <taxon>Pirellulales</taxon>
        <taxon>Pirellulaceae</taxon>
        <taxon>Neorhodopirellula</taxon>
    </lineage>
</organism>
<proteinExistence type="predicted"/>
<protein>
    <submittedName>
        <fullName evidence="2">Uncharacterized protein</fullName>
    </submittedName>
</protein>
<dbReference type="EMBL" id="FXUG01000001">
    <property type="protein sequence ID" value="SMP38512.1"/>
    <property type="molecule type" value="Genomic_DNA"/>
</dbReference>
<sequence>MQAKTSDSRVGPGLGTQAAFQQSPSKHRSTREQPVTGVNYVHRRFAPPDAALHLGMAWPVIGTENRTPPAFSSFDFGLERDADVQHRCVDDQ</sequence>
<evidence type="ECO:0000313" key="2">
    <source>
        <dbReference type="EMBL" id="SMP38512.1"/>
    </source>
</evidence>